<dbReference type="InterPro" id="IPR002100">
    <property type="entry name" value="TF_MADSbox"/>
</dbReference>
<evidence type="ECO:0000256" key="5">
    <source>
        <dbReference type="ARBA" id="ARBA00023242"/>
    </source>
</evidence>
<dbReference type="PANTHER" id="PTHR48019">
    <property type="entry name" value="SERUM RESPONSE FACTOR HOMOLOG"/>
    <property type="match status" value="1"/>
</dbReference>
<dbReference type="EMBL" id="JAGPNK010000065">
    <property type="protein sequence ID" value="KAH7302806.1"/>
    <property type="molecule type" value="Genomic_DNA"/>
</dbReference>
<comment type="caution">
    <text evidence="7">The sequence shown here is derived from an EMBL/GenBank/DDBJ whole genome shotgun (WGS) entry which is preliminary data.</text>
</comment>
<feature type="non-terminal residue" evidence="7">
    <location>
        <position position="55"/>
    </location>
</feature>
<name>A0A8K0WIF5_9HYPO</name>
<dbReference type="Proteomes" id="UP000813444">
    <property type="component" value="Unassembled WGS sequence"/>
</dbReference>
<sequence length="55" mass="6572">RRRIEIKRIADRSRRVITFNKRRKGLEKKVYELSVLTGCYVSLLIKAEDGTKYPF</sequence>
<accession>A0A8K0WIF5</accession>
<protein>
    <recommendedName>
        <fullName evidence="6">MADS-box domain-containing protein</fullName>
    </recommendedName>
</protein>
<evidence type="ECO:0000256" key="2">
    <source>
        <dbReference type="ARBA" id="ARBA00023015"/>
    </source>
</evidence>
<feature type="non-terminal residue" evidence="7">
    <location>
        <position position="1"/>
    </location>
</feature>
<dbReference type="AlphaFoldDB" id="A0A8K0WIF5"/>
<dbReference type="GO" id="GO:0003677">
    <property type="term" value="F:DNA binding"/>
    <property type="evidence" value="ECO:0007669"/>
    <property type="project" value="UniProtKB-KW"/>
</dbReference>
<evidence type="ECO:0000256" key="4">
    <source>
        <dbReference type="ARBA" id="ARBA00023163"/>
    </source>
</evidence>
<evidence type="ECO:0000259" key="6">
    <source>
        <dbReference type="PROSITE" id="PS50066"/>
    </source>
</evidence>
<dbReference type="SMART" id="SM00432">
    <property type="entry name" value="MADS"/>
    <property type="match status" value="1"/>
</dbReference>
<comment type="subcellular location">
    <subcellularLocation>
        <location evidence="1">Nucleus</location>
    </subcellularLocation>
</comment>
<dbReference type="CDD" id="cd00120">
    <property type="entry name" value="MADS"/>
    <property type="match status" value="1"/>
</dbReference>
<keyword evidence="8" id="KW-1185">Reference proteome</keyword>
<feature type="domain" description="MADS-box" evidence="6">
    <location>
        <begin position="1"/>
        <end position="55"/>
    </location>
</feature>
<gene>
    <name evidence="7" type="ORF">B0I35DRAFT_323803</name>
</gene>
<keyword evidence="5" id="KW-0539">Nucleus</keyword>
<dbReference type="InterPro" id="IPR036879">
    <property type="entry name" value="TF_MADSbox_sf"/>
</dbReference>
<dbReference type="OrthoDB" id="4994075at2759"/>
<keyword evidence="3" id="KW-0238">DNA-binding</keyword>
<dbReference type="PROSITE" id="PS50066">
    <property type="entry name" value="MADS_BOX_2"/>
    <property type="match status" value="1"/>
</dbReference>
<evidence type="ECO:0000256" key="1">
    <source>
        <dbReference type="ARBA" id="ARBA00004123"/>
    </source>
</evidence>
<keyword evidence="2" id="KW-0805">Transcription regulation</keyword>
<dbReference type="Pfam" id="PF00319">
    <property type="entry name" value="SRF-TF"/>
    <property type="match status" value="1"/>
</dbReference>
<dbReference type="PRINTS" id="PR00404">
    <property type="entry name" value="MADSDOMAIN"/>
</dbReference>
<reference evidence="7" key="1">
    <citation type="journal article" date="2021" name="Nat. Commun.">
        <title>Genetic determinants of endophytism in the Arabidopsis root mycobiome.</title>
        <authorList>
            <person name="Mesny F."/>
            <person name="Miyauchi S."/>
            <person name="Thiergart T."/>
            <person name="Pickel B."/>
            <person name="Atanasova L."/>
            <person name="Karlsson M."/>
            <person name="Huettel B."/>
            <person name="Barry K.W."/>
            <person name="Haridas S."/>
            <person name="Chen C."/>
            <person name="Bauer D."/>
            <person name="Andreopoulos W."/>
            <person name="Pangilinan J."/>
            <person name="LaButti K."/>
            <person name="Riley R."/>
            <person name="Lipzen A."/>
            <person name="Clum A."/>
            <person name="Drula E."/>
            <person name="Henrissat B."/>
            <person name="Kohler A."/>
            <person name="Grigoriev I.V."/>
            <person name="Martin F.M."/>
            <person name="Hacquard S."/>
        </authorList>
    </citation>
    <scope>NUCLEOTIDE SEQUENCE</scope>
    <source>
        <strain evidence="7">MPI-CAGE-CH-0235</strain>
    </source>
</reference>
<dbReference type="InterPro" id="IPR050142">
    <property type="entry name" value="MADS-box/MEF2_TF"/>
</dbReference>
<dbReference type="Gene3D" id="3.40.1810.10">
    <property type="entry name" value="Transcription factor, MADS-box"/>
    <property type="match status" value="1"/>
</dbReference>
<keyword evidence="4" id="KW-0804">Transcription</keyword>
<organism evidence="7 8">
    <name type="scientific">Stachybotrys elegans</name>
    <dbReference type="NCBI Taxonomy" id="80388"/>
    <lineage>
        <taxon>Eukaryota</taxon>
        <taxon>Fungi</taxon>
        <taxon>Dikarya</taxon>
        <taxon>Ascomycota</taxon>
        <taxon>Pezizomycotina</taxon>
        <taxon>Sordariomycetes</taxon>
        <taxon>Hypocreomycetidae</taxon>
        <taxon>Hypocreales</taxon>
        <taxon>Stachybotryaceae</taxon>
        <taxon>Stachybotrys</taxon>
    </lineage>
</organism>
<evidence type="ECO:0000313" key="7">
    <source>
        <dbReference type="EMBL" id="KAH7302806.1"/>
    </source>
</evidence>
<proteinExistence type="predicted"/>
<evidence type="ECO:0000313" key="8">
    <source>
        <dbReference type="Proteomes" id="UP000813444"/>
    </source>
</evidence>
<dbReference type="GO" id="GO:0005634">
    <property type="term" value="C:nucleus"/>
    <property type="evidence" value="ECO:0007669"/>
    <property type="project" value="UniProtKB-SubCell"/>
</dbReference>
<dbReference type="GO" id="GO:0045944">
    <property type="term" value="P:positive regulation of transcription by RNA polymerase II"/>
    <property type="evidence" value="ECO:0007669"/>
    <property type="project" value="UniProtKB-ARBA"/>
</dbReference>
<dbReference type="GO" id="GO:0046983">
    <property type="term" value="F:protein dimerization activity"/>
    <property type="evidence" value="ECO:0007669"/>
    <property type="project" value="InterPro"/>
</dbReference>
<evidence type="ECO:0000256" key="3">
    <source>
        <dbReference type="ARBA" id="ARBA00023125"/>
    </source>
</evidence>
<dbReference type="SUPFAM" id="SSF55455">
    <property type="entry name" value="SRF-like"/>
    <property type="match status" value="1"/>
</dbReference>